<feature type="short sequence motif" description="DGA/G" evidence="4">
    <location>
        <begin position="152"/>
        <end position="154"/>
    </location>
</feature>
<evidence type="ECO:0000259" key="5">
    <source>
        <dbReference type="PROSITE" id="PS51635"/>
    </source>
</evidence>
<evidence type="ECO:0000313" key="6">
    <source>
        <dbReference type="EMBL" id="GEC72301.1"/>
    </source>
</evidence>
<accession>A0A4Y4AVP5</accession>
<evidence type="ECO:0000313" key="7">
    <source>
        <dbReference type="Proteomes" id="UP000316775"/>
    </source>
</evidence>
<feature type="active site" description="Proton acceptor" evidence="4">
    <location>
        <position position="152"/>
    </location>
</feature>
<keyword evidence="1 4" id="KW-0378">Hydrolase</keyword>
<keyword evidence="2 4" id="KW-0442">Lipid degradation</keyword>
<gene>
    <name evidence="6" type="ORF">FFL01_18400</name>
</gene>
<dbReference type="EMBL" id="BJNP01000017">
    <property type="protein sequence ID" value="GEC72301.1"/>
    <property type="molecule type" value="Genomic_DNA"/>
</dbReference>
<dbReference type="Proteomes" id="UP000316775">
    <property type="component" value="Unassembled WGS sequence"/>
</dbReference>
<keyword evidence="7" id="KW-1185">Reference proteome</keyword>
<protein>
    <recommendedName>
        <fullName evidence="5">PNPLA domain-containing protein</fullName>
    </recommendedName>
</protein>
<dbReference type="InterPro" id="IPR016035">
    <property type="entry name" value="Acyl_Trfase/lysoPLipase"/>
</dbReference>
<evidence type="ECO:0000256" key="1">
    <source>
        <dbReference type="ARBA" id="ARBA00022801"/>
    </source>
</evidence>
<proteinExistence type="predicted"/>
<dbReference type="InterPro" id="IPR050301">
    <property type="entry name" value="NTE"/>
</dbReference>
<feature type="short sequence motif" description="GXSXG" evidence="4">
    <location>
        <begin position="38"/>
        <end position="42"/>
    </location>
</feature>
<dbReference type="PANTHER" id="PTHR14226">
    <property type="entry name" value="NEUROPATHY TARGET ESTERASE/SWISS CHEESE D.MELANOGASTER"/>
    <property type="match status" value="1"/>
</dbReference>
<sequence>MKTKVGIVLSGGGARGIAHLGLLKALEDLNIKASHVSGTSAGAIAAAFYAAGYSATEILEILKKGQIFSFSNLLIKRQGLFAMKGFHDIYLNCFPANTFEDLQIPLYITATDILKGELVYFSKGNLSSAIMASSCLPLLFQPVEYDGNLYVDGGVINNFPIEPLMGQCDIIIGSYVNSIKKEVDKVGMNNILDRCFHLAMKSSVEQKTLSCDFYFEPPNMSQFSLYNLKNADEIFNYSYQYALTLEDQIKALNIQTD</sequence>
<dbReference type="RefSeq" id="WP_073243623.1">
    <property type="nucleotide sequence ID" value="NZ_BJNP01000017.1"/>
</dbReference>
<dbReference type="InterPro" id="IPR002641">
    <property type="entry name" value="PNPLA_dom"/>
</dbReference>
<dbReference type="PANTHER" id="PTHR14226:SF78">
    <property type="entry name" value="SLR0060 PROTEIN"/>
    <property type="match status" value="1"/>
</dbReference>
<comment type="caution">
    <text evidence="6">The sequence shown here is derived from an EMBL/GenBank/DDBJ whole genome shotgun (WGS) entry which is preliminary data.</text>
</comment>
<dbReference type="PROSITE" id="PS51635">
    <property type="entry name" value="PNPLA"/>
    <property type="match status" value="1"/>
</dbReference>
<evidence type="ECO:0000256" key="3">
    <source>
        <dbReference type="ARBA" id="ARBA00023098"/>
    </source>
</evidence>
<feature type="active site" description="Nucleophile" evidence="4">
    <location>
        <position position="40"/>
    </location>
</feature>
<dbReference type="OrthoDB" id="9770965at2"/>
<keyword evidence="3 4" id="KW-0443">Lipid metabolism</keyword>
<dbReference type="Gene3D" id="3.40.1090.10">
    <property type="entry name" value="Cytosolic phospholipase A2 catalytic domain"/>
    <property type="match status" value="2"/>
</dbReference>
<name>A0A4Y4AVP5_9FLAO</name>
<dbReference type="STRING" id="983.SAMN05443543_103303"/>
<dbReference type="SUPFAM" id="SSF52151">
    <property type="entry name" value="FabD/lysophospholipase-like"/>
    <property type="match status" value="1"/>
</dbReference>
<dbReference type="CDD" id="cd07205">
    <property type="entry name" value="Pat_PNPLA6_PNPLA7_NTE1_like"/>
    <property type="match status" value="1"/>
</dbReference>
<dbReference type="Pfam" id="PF01734">
    <property type="entry name" value="Patatin"/>
    <property type="match status" value="1"/>
</dbReference>
<dbReference type="GO" id="GO:0016787">
    <property type="term" value="F:hydrolase activity"/>
    <property type="evidence" value="ECO:0007669"/>
    <property type="project" value="UniProtKB-UniRule"/>
</dbReference>
<evidence type="ECO:0000256" key="2">
    <source>
        <dbReference type="ARBA" id="ARBA00022963"/>
    </source>
</evidence>
<dbReference type="AlphaFoldDB" id="A0A4Y4AVP5"/>
<evidence type="ECO:0000256" key="4">
    <source>
        <dbReference type="PROSITE-ProRule" id="PRU01161"/>
    </source>
</evidence>
<feature type="domain" description="PNPLA" evidence="5">
    <location>
        <begin position="7"/>
        <end position="165"/>
    </location>
</feature>
<organism evidence="6 7">
    <name type="scientific">Flavobacterium flevense</name>
    <dbReference type="NCBI Taxonomy" id="983"/>
    <lineage>
        <taxon>Bacteria</taxon>
        <taxon>Pseudomonadati</taxon>
        <taxon>Bacteroidota</taxon>
        <taxon>Flavobacteriia</taxon>
        <taxon>Flavobacteriales</taxon>
        <taxon>Flavobacteriaceae</taxon>
        <taxon>Flavobacterium</taxon>
    </lineage>
</organism>
<reference evidence="6 7" key="1">
    <citation type="submission" date="2019-06" db="EMBL/GenBank/DDBJ databases">
        <title>Whole genome shotgun sequence of Flavobacterium flevense NBRC 14960.</title>
        <authorList>
            <person name="Hosoyama A."/>
            <person name="Uohara A."/>
            <person name="Ohji S."/>
            <person name="Ichikawa N."/>
        </authorList>
    </citation>
    <scope>NUCLEOTIDE SEQUENCE [LARGE SCALE GENOMIC DNA]</scope>
    <source>
        <strain evidence="6 7">NBRC 14960</strain>
    </source>
</reference>
<dbReference type="GO" id="GO:0016042">
    <property type="term" value="P:lipid catabolic process"/>
    <property type="evidence" value="ECO:0007669"/>
    <property type="project" value="UniProtKB-UniRule"/>
</dbReference>
<feature type="short sequence motif" description="GXGXXG" evidence="4">
    <location>
        <begin position="11"/>
        <end position="16"/>
    </location>
</feature>